<dbReference type="EMBL" id="JRKJ01000005">
    <property type="protein sequence ID" value="KGQ19868.1"/>
    <property type="molecule type" value="Genomic_DNA"/>
</dbReference>
<dbReference type="OrthoDB" id="5678344at2"/>
<gene>
    <name evidence="3" type="ORF">LF41_2375</name>
</gene>
<dbReference type="Proteomes" id="UP000030518">
    <property type="component" value="Unassembled WGS sequence"/>
</dbReference>
<comment type="caution">
    <text evidence="3">The sequence shown here is derived from an EMBL/GenBank/DDBJ whole genome shotgun (WGS) entry which is preliminary data.</text>
</comment>
<dbReference type="STRING" id="1300345.LF41_2375"/>
<dbReference type="Pfam" id="PF04448">
    <property type="entry name" value="DUF551"/>
    <property type="match status" value="1"/>
</dbReference>
<dbReference type="PATRIC" id="fig|1300345.3.peg.946"/>
<dbReference type="AlphaFoldDB" id="A0A0A2WJ70"/>
<evidence type="ECO:0000259" key="2">
    <source>
        <dbReference type="Pfam" id="PF04448"/>
    </source>
</evidence>
<feature type="region of interest" description="Disordered" evidence="1">
    <location>
        <begin position="167"/>
        <end position="188"/>
    </location>
</feature>
<protein>
    <recommendedName>
        <fullName evidence="2">DUF551 domain-containing protein</fullName>
    </recommendedName>
</protein>
<evidence type="ECO:0000256" key="1">
    <source>
        <dbReference type="SAM" id="MobiDB-lite"/>
    </source>
</evidence>
<evidence type="ECO:0000313" key="4">
    <source>
        <dbReference type="Proteomes" id="UP000030518"/>
    </source>
</evidence>
<proteinExistence type="predicted"/>
<sequence length="188" mass="19478">MSGTHKIELSEERLAELLQEAGAHAAVAMLAAAPAAGAAKGEEAPPAVGALVDDAMVERAMDGMFGSVDYQPGYGGYVGKDAMRAALTAALSAAPQAEGRGWLPIESAPKSVADGSRVGGIYLLGFVPEDDVEDPCVMIDVVWWEPLLPNNAGGRGKWVRSANGTDVECKPTHWQPLPTPPASTKGEA</sequence>
<feature type="domain" description="DUF551" evidence="2">
    <location>
        <begin position="153"/>
        <end position="181"/>
    </location>
</feature>
<accession>A0A0A2WJ70</accession>
<keyword evidence="4" id="KW-1185">Reference proteome</keyword>
<name>A0A0A2WJ70_9GAMM</name>
<dbReference type="RefSeq" id="WP_161786918.1">
    <property type="nucleotide sequence ID" value="NZ_JRKJ01000005.1"/>
</dbReference>
<organism evidence="3 4">
    <name type="scientific">Lysobacter dokdonensis DS-58</name>
    <dbReference type="NCBI Taxonomy" id="1300345"/>
    <lineage>
        <taxon>Bacteria</taxon>
        <taxon>Pseudomonadati</taxon>
        <taxon>Pseudomonadota</taxon>
        <taxon>Gammaproteobacteria</taxon>
        <taxon>Lysobacterales</taxon>
        <taxon>Lysobacteraceae</taxon>
        <taxon>Noviluteimonas</taxon>
    </lineage>
</organism>
<evidence type="ECO:0000313" key="3">
    <source>
        <dbReference type="EMBL" id="KGQ19868.1"/>
    </source>
</evidence>
<dbReference type="InterPro" id="IPR007539">
    <property type="entry name" value="DUF551"/>
</dbReference>
<reference evidence="3 4" key="1">
    <citation type="submission" date="2014-09" db="EMBL/GenBank/DDBJ databases">
        <title>Genome sequences of Lysobacter dokdonensis DS-58.</title>
        <authorList>
            <person name="Kim J.F."/>
            <person name="Kwak M.-J."/>
        </authorList>
    </citation>
    <scope>NUCLEOTIDE SEQUENCE [LARGE SCALE GENOMIC DNA]</scope>
    <source>
        <strain evidence="3 4">DS-58</strain>
    </source>
</reference>